<protein>
    <recommendedName>
        <fullName evidence="3">Baseplate protein J-like domain-containing protein</fullName>
    </recommendedName>
</protein>
<accession>A0A831UDV9</accession>
<reference evidence="2" key="1">
    <citation type="journal article" date="2020" name="mSystems">
        <title>Genome- and Community-Level Interaction Insights into Carbon Utilization and Element Cycling Functions of Hydrothermarchaeota in Hydrothermal Sediment.</title>
        <authorList>
            <person name="Zhou Z."/>
            <person name="Liu Y."/>
            <person name="Xu W."/>
            <person name="Pan J."/>
            <person name="Luo Z.H."/>
            <person name="Li M."/>
        </authorList>
    </citation>
    <scope>NUCLEOTIDE SEQUENCE [LARGE SCALE GENOMIC DNA]</scope>
    <source>
        <strain evidence="2">SpSt-349</strain>
    </source>
</reference>
<evidence type="ECO:0008006" key="3">
    <source>
        <dbReference type="Google" id="ProtNLM"/>
    </source>
</evidence>
<feature type="compositionally biased region" description="Low complexity" evidence="1">
    <location>
        <begin position="937"/>
        <end position="952"/>
    </location>
</feature>
<proteinExistence type="predicted"/>
<evidence type="ECO:0000256" key="1">
    <source>
        <dbReference type="SAM" id="MobiDB-lite"/>
    </source>
</evidence>
<evidence type="ECO:0000313" key="2">
    <source>
        <dbReference type="EMBL" id="HEN43262.1"/>
    </source>
</evidence>
<dbReference type="EMBL" id="DSOV01000058">
    <property type="protein sequence ID" value="HEN43262.1"/>
    <property type="molecule type" value="Genomic_DNA"/>
</dbReference>
<comment type="caution">
    <text evidence="2">The sequence shown here is derived from an EMBL/GenBank/DDBJ whole genome shotgun (WGS) entry which is preliminary data.</text>
</comment>
<name>A0A831UDV9_GEOME</name>
<dbReference type="AlphaFoldDB" id="A0A831UDV9"/>
<feature type="region of interest" description="Disordered" evidence="1">
    <location>
        <begin position="937"/>
        <end position="956"/>
    </location>
</feature>
<gene>
    <name evidence="2" type="ORF">ENQ87_12985</name>
</gene>
<organism evidence="2">
    <name type="scientific">Geobacter metallireducens</name>
    <dbReference type="NCBI Taxonomy" id="28232"/>
    <lineage>
        <taxon>Bacteria</taxon>
        <taxon>Pseudomonadati</taxon>
        <taxon>Thermodesulfobacteriota</taxon>
        <taxon>Desulfuromonadia</taxon>
        <taxon>Geobacterales</taxon>
        <taxon>Geobacteraceae</taxon>
        <taxon>Geobacter</taxon>
    </lineage>
</organism>
<sequence length="1089" mass="118329">MSTGTDLTRWNRAGLRRFRYVDGNAVTFLEMLRTELAKRFPHWQEVRNLPVAEPESERQKRILEQYHAPRRDWAWEIARVLARSAHVLTEHLDAYANEGFLGTATQWETVRRLVEMIDYHPAPPASASTRLVIDAKEAGVLPKGFAVKHTPADGSPPVVFETLEELKVDPLLNALRPAEYNRNQERLGGDLLLLEGEVEDLKTGEPLVLEDEESGVLRAYLIAGTRLVEGNTEVRVTPRLSHRLRKGYTLIHAKPAEGLAAIGPAAKGAELERVLRLTEEPQGLLPGMVIHISDGAGELYRRVYSLTGKRLVLDTDLGPLRLDRARVGYPVAITVSAQEERPVESPGSVIYALRVAGDWSRLADRLVVQETVDAKKQKHLPFYRVTAARYHPAENMDDPRRGYTILTVSWQKSDHPFPLSNPQTLLVPPAGVGPWRTDTFLVKEDGHLPAAIVTGKPKKTTAGDLAVVVMGEQVAWGRLASVSVDLEREEATLTVEGGWADRGGGEFFLTETKVYTHFREALRTVAWQENREPLTGSRIPLSSVPSALEKGRPLMVERTDDATAAFFTTVAKIEGSTLVLARDLPTGFTRGNTLIAGNVVLSGHGERRGEKVLGSGDATRANQSFVLAEAGVSFVADPTQPAGVRAAIDLSVAGRVWEQVGSLASSGPTDHHYTVRMTEAGHLLISFGDGVRGRRLPTGVNNVRVTFRSGTGLAGNLPAGSPFRPSTPHRLVEKVRMPLPATGGNDREGVESLRENAPATLLTLERAVSLDDFAWLAMSQSSVWQARAFSRPPGLGRSEKVEVVVVPAGGGPLGTLAATLTDFLVANAVPEVEVTVLPYEPRTFALEVLLTVDAAAYNPEVVAATVKNALQDAFSLRKRKLGQDLFLSEVYQVVEGVTGVEHSVAVINGDRSLRRVAAADREVLTLGRLLVTVEGEAATAPSPGEPSGAAAPEPRPRLVGRRGVDVIQGVGGRYAQLLRQAGIRSVNDLRGIDPADLAMVDIPPVRLWEFRTKAEVVVGLAADRTRLSPLLNRTIKELAEASAAELARLTGEAPGAVEELKGKLRLLQIALDEEAFATVTLRELLSELD</sequence>